<gene>
    <name evidence="2" type="ORF">NZK81_19875</name>
</gene>
<dbReference type="Pfam" id="PF01381">
    <property type="entry name" value="HTH_3"/>
    <property type="match status" value="1"/>
</dbReference>
<dbReference type="CDD" id="cd00093">
    <property type="entry name" value="HTH_XRE"/>
    <property type="match status" value="1"/>
</dbReference>
<dbReference type="Gene3D" id="1.10.260.40">
    <property type="entry name" value="lambda repressor-like DNA-binding domains"/>
    <property type="match status" value="1"/>
</dbReference>
<organism evidence="2 3">
    <name type="scientific">Novosphingobium mangrovi</name>
    <name type="common">ex Huang et al. 2023</name>
    <dbReference type="NCBI Taxonomy" id="2976432"/>
    <lineage>
        <taxon>Bacteria</taxon>
        <taxon>Pseudomonadati</taxon>
        <taxon>Pseudomonadota</taxon>
        <taxon>Alphaproteobacteria</taxon>
        <taxon>Sphingomonadales</taxon>
        <taxon>Sphingomonadaceae</taxon>
        <taxon>Novosphingobium</taxon>
    </lineage>
</organism>
<dbReference type="SUPFAM" id="SSF47413">
    <property type="entry name" value="lambda repressor-like DNA-binding domains"/>
    <property type="match status" value="1"/>
</dbReference>
<proteinExistence type="predicted"/>
<protein>
    <submittedName>
        <fullName evidence="2">Helix-turn-helix domain-containing protein</fullName>
    </submittedName>
</protein>
<dbReference type="InterPro" id="IPR010982">
    <property type="entry name" value="Lambda_DNA-bd_dom_sf"/>
</dbReference>
<dbReference type="PROSITE" id="PS50943">
    <property type="entry name" value="HTH_CROC1"/>
    <property type="match status" value="1"/>
</dbReference>
<feature type="domain" description="HTH cro/C1-type" evidence="1">
    <location>
        <begin position="15"/>
        <end position="73"/>
    </location>
</feature>
<keyword evidence="3" id="KW-1185">Reference proteome</keyword>
<comment type="caution">
    <text evidence="2">The sequence shown here is derived from an EMBL/GenBank/DDBJ whole genome shotgun (WGS) entry which is preliminary data.</text>
</comment>
<sequence>MSEAIRTPRQLGSLIHNERVRRGLSQQELANLAGTGQKTISRIETGHEGAKLDTLFRLLAVLQLEIRFTPRSVANSKSIGDVF</sequence>
<name>A0ABT2IAG5_9SPHN</name>
<accession>A0ABT2IAG5</accession>
<dbReference type="RefSeq" id="WP_067737373.1">
    <property type="nucleotide sequence ID" value="NZ_JANZXA010000021.1"/>
</dbReference>
<evidence type="ECO:0000313" key="3">
    <source>
        <dbReference type="Proteomes" id="UP001165583"/>
    </source>
</evidence>
<dbReference type="EMBL" id="JANZXA010000021">
    <property type="protein sequence ID" value="MCT2401813.1"/>
    <property type="molecule type" value="Genomic_DNA"/>
</dbReference>
<dbReference type="Proteomes" id="UP001165583">
    <property type="component" value="Unassembled WGS sequence"/>
</dbReference>
<reference evidence="2" key="1">
    <citation type="submission" date="2022-09" db="EMBL/GenBank/DDBJ databases">
        <title>Novosphingobium sp. Nov., a polycyclic aromatic hydrocarbon-degrading bacterium isolated form mangrove sediments in HongKong.</title>
        <authorList>
            <person name="Hu Z."/>
        </authorList>
    </citation>
    <scope>NUCLEOTIDE SEQUENCE</scope>
    <source>
        <strain evidence="2">HK4-1</strain>
    </source>
</reference>
<evidence type="ECO:0000259" key="1">
    <source>
        <dbReference type="PROSITE" id="PS50943"/>
    </source>
</evidence>
<dbReference type="SMART" id="SM00530">
    <property type="entry name" value="HTH_XRE"/>
    <property type="match status" value="1"/>
</dbReference>
<evidence type="ECO:0000313" key="2">
    <source>
        <dbReference type="EMBL" id="MCT2401813.1"/>
    </source>
</evidence>
<dbReference type="InterPro" id="IPR001387">
    <property type="entry name" value="Cro/C1-type_HTH"/>
</dbReference>